<keyword evidence="3" id="KW-1185">Reference proteome</keyword>
<name>A0A197KGF7_9FUNG</name>
<feature type="compositionally biased region" description="Polar residues" evidence="1">
    <location>
        <begin position="293"/>
        <end position="303"/>
    </location>
</feature>
<feature type="compositionally biased region" description="Polar residues" evidence="1">
    <location>
        <begin position="11"/>
        <end position="20"/>
    </location>
</feature>
<evidence type="ECO:0000313" key="3">
    <source>
        <dbReference type="Proteomes" id="UP000078512"/>
    </source>
</evidence>
<proteinExistence type="predicted"/>
<feature type="compositionally biased region" description="Low complexity" evidence="1">
    <location>
        <begin position="266"/>
        <end position="285"/>
    </location>
</feature>
<reference evidence="2 3" key="1">
    <citation type="submission" date="2016-05" db="EMBL/GenBank/DDBJ databases">
        <title>Genome sequencing reveals origins of a unique bacterial endosymbiosis in the earliest lineages of terrestrial Fungi.</title>
        <authorList>
            <consortium name="DOE Joint Genome Institute"/>
            <person name="Uehling J."/>
            <person name="Gryganskyi A."/>
            <person name="Hameed K."/>
            <person name="Tschaplinski T."/>
            <person name="Misztal P."/>
            <person name="Wu S."/>
            <person name="Desiro A."/>
            <person name="Vande Pol N."/>
            <person name="Du Z.-Y."/>
            <person name="Zienkiewicz A."/>
            <person name="Zienkiewicz K."/>
            <person name="Morin E."/>
            <person name="Tisserant E."/>
            <person name="Splivallo R."/>
            <person name="Hainaut M."/>
            <person name="Henrissat B."/>
            <person name="Ohm R."/>
            <person name="Kuo A."/>
            <person name="Yan J."/>
            <person name="Lipzen A."/>
            <person name="Nolan M."/>
            <person name="Labutti K."/>
            <person name="Barry K."/>
            <person name="Goldstein A."/>
            <person name="Labbe J."/>
            <person name="Schadt C."/>
            <person name="Tuskan G."/>
            <person name="Grigoriev I."/>
            <person name="Martin F."/>
            <person name="Vilgalys R."/>
            <person name="Bonito G."/>
        </authorList>
    </citation>
    <scope>NUCLEOTIDE SEQUENCE [LARGE SCALE GENOMIC DNA]</scope>
    <source>
        <strain evidence="2 3">AG-77</strain>
    </source>
</reference>
<feature type="compositionally biased region" description="Low complexity" evidence="1">
    <location>
        <begin position="43"/>
        <end position="54"/>
    </location>
</feature>
<evidence type="ECO:0000256" key="1">
    <source>
        <dbReference type="SAM" id="MobiDB-lite"/>
    </source>
</evidence>
<dbReference type="OrthoDB" id="2418644at2759"/>
<feature type="region of interest" description="Disordered" evidence="1">
    <location>
        <begin position="233"/>
        <end position="324"/>
    </location>
</feature>
<dbReference type="AlphaFoldDB" id="A0A197KGF7"/>
<accession>A0A197KGF7</accession>
<dbReference type="EMBL" id="KV442012">
    <property type="protein sequence ID" value="OAQ36238.1"/>
    <property type="molecule type" value="Genomic_DNA"/>
</dbReference>
<feature type="region of interest" description="Disordered" evidence="1">
    <location>
        <begin position="343"/>
        <end position="393"/>
    </location>
</feature>
<evidence type="ECO:0000313" key="2">
    <source>
        <dbReference type="EMBL" id="OAQ36238.1"/>
    </source>
</evidence>
<feature type="region of interest" description="Disordered" evidence="1">
    <location>
        <begin position="751"/>
        <end position="773"/>
    </location>
</feature>
<organism evidence="2 3">
    <name type="scientific">Linnemannia elongata AG-77</name>
    <dbReference type="NCBI Taxonomy" id="1314771"/>
    <lineage>
        <taxon>Eukaryota</taxon>
        <taxon>Fungi</taxon>
        <taxon>Fungi incertae sedis</taxon>
        <taxon>Mucoromycota</taxon>
        <taxon>Mortierellomycotina</taxon>
        <taxon>Mortierellomycetes</taxon>
        <taxon>Mortierellales</taxon>
        <taxon>Mortierellaceae</taxon>
        <taxon>Linnemannia</taxon>
    </lineage>
</organism>
<feature type="compositionally biased region" description="Low complexity" evidence="1">
    <location>
        <begin position="314"/>
        <end position="324"/>
    </location>
</feature>
<gene>
    <name evidence="2" type="ORF">K457DRAFT_132218</name>
</gene>
<sequence length="773" mass="84314">MAMAIARPDRTSSFSSQNESPIDDQFLSALTSASINGRHIHGSSSSSSTSSTSTDGTTRHNTSEADDGPILSRLLVNRDLFPMIVRHLDTQSLLSLSTINARFRREIFVPLTPNLCCLNLFFQERTVVCPMAQFESLKDFMAKYRCFKPVHLHFTYSDRSSLMSLVPEISAPIYNSKVDTSFSHPSTSPLTSSNLTGVNQSISINITSANSLYQHHHPLVQSPPIRQSLLHTQHENDQPETSSSRSSGSLQALSTQHATIDRLKTTRTSSSSSTDSALSDSCDSTGESRARQVKTSDSASSEDNIGDIPRAGYAVTSSTSTATTTAATPITATTTTLGSIASSDTTTYHQQQQHEQQQRQNQQEQQPQYTSRSVDYYSNSSNHTPNNTHHGVSLDLHPGSILSDSIPVLSSSSSSTSQQLMGHGQHGFELSYWQKFALNELFMRLLPVLRTLTIGRTDKPTRRARDGELATVNGELSAGVCFFLARCFNVMHDMPDTALESVVWMDVTAKDVVLLITMIELRDIMVDERYWKRGYWAIDRPRVRPTSASRNTTIDDEDEEDDEGDWDGFYYLINQEGAERKVSQPKKFSLALSAGAGQAPRRKASTIRDVSANGTIAAASSESSTTSPRSPTTTTATSSSSPSTLPSTFSKQTIAPLPTQQSVSGLGQLVKSASSTTTETSTTTPGNLSSSASAILDHTMKIRRNIPAPEPWQGFGEGVSESNPRTLFVTEELPPAVQLFEALKAEINDVTAAARSSGKGKKSSRMSSDPWRY</sequence>
<protein>
    <submittedName>
        <fullName evidence="2">Uncharacterized protein</fullName>
    </submittedName>
</protein>
<feature type="compositionally biased region" description="Low complexity" evidence="1">
    <location>
        <begin position="350"/>
        <end position="368"/>
    </location>
</feature>
<feature type="region of interest" description="Disordered" evidence="1">
    <location>
        <begin position="1"/>
        <end position="20"/>
    </location>
</feature>
<feature type="compositionally biased region" description="Low complexity" evidence="1">
    <location>
        <begin position="672"/>
        <end position="684"/>
    </location>
</feature>
<feature type="compositionally biased region" description="Low complexity" evidence="1">
    <location>
        <begin position="615"/>
        <end position="650"/>
    </location>
</feature>
<feature type="region of interest" description="Disordered" evidence="1">
    <location>
        <begin position="593"/>
        <end position="691"/>
    </location>
</feature>
<feature type="compositionally biased region" description="Low complexity" evidence="1">
    <location>
        <begin position="378"/>
        <end position="390"/>
    </location>
</feature>
<feature type="region of interest" description="Disordered" evidence="1">
    <location>
        <begin position="39"/>
        <end position="65"/>
    </location>
</feature>
<dbReference type="Proteomes" id="UP000078512">
    <property type="component" value="Unassembled WGS sequence"/>
</dbReference>